<name>A0A9N8ZJD4_9GLOM</name>
<reference evidence="2" key="1">
    <citation type="submission" date="2021-06" db="EMBL/GenBank/DDBJ databases">
        <authorList>
            <person name="Kallberg Y."/>
            <person name="Tangrot J."/>
            <person name="Rosling A."/>
        </authorList>
    </citation>
    <scope>NUCLEOTIDE SEQUENCE</scope>
    <source>
        <strain evidence="2">IN212</strain>
    </source>
</reference>
<evidence type="ECO:0000256" key="1">
    <source>
        <dbReference type="SAM" id="MobiDB-lite"/>
    </source>
</evidence>
<proteinExistence type="predicted"/>
<feature type="region of interest" description="Disordered" evidence="1">
    <location>
        <begin position="1"/>
        <end position="33"/>
    </location>
</feature>
<dbReference type="Proteomes" id="UP000789396">
    <property type="component" value="Unassembled WGS sequence"/>
</dbReference>
<keyword evidence="3" id="KW-1185">Reference proteome</keyword>
<comment type="caution">
    <text evidence="2">The sequence shown here is derived from an EMBL/GenBank/DDBJ whole genome shotgun (WGS) entry which is preliminary data.</text>
</comment>
<gene>
    <name evidence="2" type="ORF">RFULGI_LOCUS2293</name>
</gene>
<accession>A0A9N8ZJD4</accession>
<dbReference type="AlphaFoldDB" id="A0A9N8ZJD4"/>
<feature type="compositionally biased region" description="Basic and acidic residues" evidence="1">
    <location>
        <begin position="16"/>
        <end position="33"/>
    </location>
</feature>
<evidence type="ECO:0000313" key="3">
    <source>
        <dbReference type="Proteomes" id="UP000789396"/>
    </source>
</evidence>
<organism evidence="2 3">
    <name type="scientific">Racocetra fulgida</name>
    <dbReference type="NCBI Taxonomy" id="60492"/>
    <lineage>
        <taxon>Eukaryota</taxon>
        <taxon>Fungi</taxon>
        <taxon>Fungi incertae sedis</taxon>
        <taxon>Mucoromycota</taxon>
        <taxon>Glomeromycotina</taxon>
        <taxon>Glomeromycetes</taxon>
        <taxon>Diversisporales</taxon>
        <taxon>Gigasporaceae</taxon>
        <taxon>Racocetra</taxon>
    </lineage>
</organism>
<protein>
    <submittedName>
        <fullName evidence="2">6500_t:CDS:1</fullName>
    </submittedName>
</protein>
<evidence type="ECO:0000313" key="2">
    <source>
        <dbReference type="EMBL" id="CAG8497812.1"/>
    </source>
</evidence>
<sequence length="50" mass="5776">MISLGGQKKSMSGQEQKLEGSNERSTRNNEVERKHLKVVTLKRVYLLRFA</sequence>
<dbReference type="EMBL" id="CAJVPZ010001696">
    <property type="protein sequence ID" value="CAG8497812.1"/>
    <property type="molecule type" value="Genomic_DNA"/>
</dbReference>